<keyword evidence="3" id="KW-1185">Reference proteome</keyword>
<name>A0A0E3FKN1_9CAUD</name>
<accession>A0A0E3FKN1</accession>
<dbReference type="EMBL" id="KJ019089">
    <property type="protein sequence ID" value="AIX28529.1"/>
    <property type="molecule type" value="Genomic_DNA"/>
</dbReference>
<evidence type="ECO:0000313" key="3">
    <source>
        <dbReference type="Proteomes" id="UP000185285"/>
    </source>
</evidence>
<feature type="region of interest" description="Disordered" evidence="1">
    <location>
        <begin position="105"/>
        <end position="124"/>
    </location>
</feature>
<evidence type="ECO:0000313" key="2">
    <source>
        <dbReference type="EMBL" id="AIX28529.1"/>
    </source>
</evidence>
<feature type="compositionally biased region" description="Polar residues" evidence="1">
    <location>
        <begin position="105"/>
        <end position="116"/>
    </location>
</feature>
<sequence>MPVFTSSIEVTADYPTIKPSLNLNFARARALDPRITFTRASVGTYVGRDGLIKTAGNDEARFDHDPETLESLGLLIEESRSNYCGNSEMLANWGFGVAGDSFTASTGSQLSPNPDGSSPAYHYSPSSTAGYHRFNRPVTVPTLDTEYVVSLFVKRVTAGSVSNLNRYVELEATGLWNGNTPGTGQSGTNGGSAVTFDMQDLVIESVTDNISGYVGDAKIENYGNGWYRLSYVFNPGIGSNFTGQVWWGHCNSISGDNGGETGNGNPSFYFWGASVENGSFITSHIPTPANSSVTRQADFGSITGESFSNFFNQSEGTFDVGYRLGEDNTGMRVAQVSNGGSSNVIDLIVASGGGAGGYWFINTGGVVQFSSSGVTNSAQVDRNFRSVLAYKEDDCAAQQNKITAGPSTDTSVTLATDYDRLLFYQVGNNGDHIQGHLKFIRYYPKRLTDAQVTLFSQD</sequence>
<reference evidence="2 3" key="1">
    <citation type="submission" date="2013-12" db="EMBL/GenBank/DDBJ databases">
        <title>Ecological redundancy of diverse viral populations within a natural community.</title>
        <authorList>
            <person name="Gregory A.C."/>
            <person name="LaButti K."/>
            <person name="Copeland A."/>
            <person name="Woyke T."/>
            <person name="Sullivan M.B."/>
        </authorList>
    </citation>
    <scope>NUCLEOTIDE SEQUENCE [LARGE SCALE GENOMIC DNA]</scope>
    <source>
        <strain evidence="2">Syn7803US23</strain>
    </source>
</reference>
<organism evidence="2 3">
    <name type="scientific">Synechococcus phage ACG-2014j</name>
    <dbReference type="NCBI Taxonomy" id="1493514"/>
    <lineage>
        <taxon>Viruses</taxon>
        <taxon>Duplodnaviria</taxon>
        <taxon>Heunggongvirae</taxon>
        <taxon>Uroviricota</taxon>
        <taxon>Caudoviricetes</taxon>
        <taxon>Pantevenvirales</taxon>
        <taxon>Kyanoviridae</taxon>
        <taxon>Potamoivirus</taxon>
        <taxon>Potamoivirus tusconj</taxon>
    </lineage>
</organism>
<dbReference type="Proteomes" id="UP000185285">
    <property type="component" value="Segment"/>
</dbReference>
<protein>
    <submittedName>
        <fullName evidence="2">Uncharacterized protein</fullName>
    </submittedName>
</protein>
<proteinExistence type="predicted"/>
<evidence type="ECO:0000256" key="1">
    <source>
        <dbReference type="SAM" id="MobiDB-lite"/>
    </source>
</evidence>
<gene>
    <name evidence="2" type="ORF">Syn7803US23_185</name>
</gene>